<dbReference type="Proteomes" id="UP001057452">
    <property type="component" value="Chromosome 1"/>
</dbReference>
<evidence type="ECO:0000313" key="1">
    <source>
        <dbReference type="EMBL" id="KAI4832730.1"/>
    </source>
</evidence>
<reference evidence="1" key="1">
    <citation type="submission" date="2022-05" db="EMBL/GenBank/DDBJ databases">
        <title>Chromosome-level genome of Chaenocephalus aceratus.</title>
        <authorList>
            <person name="Park H."/>
        </authorList>
    </citation>
    <scope>NUCLEOTIDE SEQUENCE</scope>
    <source>
        <strain evidence="1">KU_202001</strain>
    </source>
</reference>
<feature type="non-terminal residue" evidence="1">
    <location>
        <position position="1"/>
    </location>
</feature>
<feature type="non-terminal residue" evidence="1">
    <location>
        <position position="127"/>
    </location>
</feature>
<sequence length="127" mass="13943">PAPIYRSQHAAVETLRDRNTGGNSLRLSSQETALRRRYAAEEQNGAEAGEAYWELKTSVSDLLGASPKAQSATQRVVKRLGCKEETHSPVMLHLSTYTTLWLPALNTVPNPLISSGHPHPPSQLLFL</sequence>
<name>A0ACB9XY11_CHAAC</name>
<proteinExistence type="predicted"/>
<comment type="caution">
    <text evidence="1">The sequence shown here is derived from an EMBL/GenBank/DDBJ whole genome shotgun (WGS) entry which is preliminary data.</text>
</comment>
<dbReference type="EMBL" id="CM043785">
    <property type="protein sequence ID" value="KAI4832730.1"/>
    <property type="molecule type" value="Genomic_DNA"/>
</dbReference>
<protein>
    <submittedName>
        <fullName evidence="1">Uncharacterized protein</fullName>
    </submittedName>
</protein>
<keyword evidence="2" id="KW-1185">Reference proteome</keyword>
<accession>A0ACB9XY11</accession>
<evidence type="ECO:0000313" key="2">
    <source>
        <dbReference type="Proteomes" id="UP001057452"/>
    </source>
</evidence>
<organism evidence="1 2">
    <name type="scientific">Chaenocephalus aceratus</name>
    <name type="common">Blackfin icefish</name>
    <name type="synonym">Chaenichthys aceratus</name>
    <dbReference type="NCBI Taxonomy" id="36190"/>
    <lineage>
        <taxon>Eukaryota</taxon>
        <taxon>Metazoa</taxon>
        <taxon>Chordata</taxon>
        <taxon>Craniata</taxon>
        <taxon>Vertebrata</taxon>
        <taxon>Euteleostomi</taxon>
        <taxon>Actinopterygii</taxon>
        <taxon>Neopterygii</taxon>
        <taxon>Teleostei</taxon>
        <taxon>Neoteleostei</taxon>
        <taxon>Acanthomorphata</taxon>
        <taxon>Eupercaria</taxon>
        <taxon>Perciformes</taxon>
        <taxon>Notothenioidei</taxon>
        <taxon>Channichthyidae</taxon>
        <taxon>Chaenocephalus</taxon>
    </lineage>
</organism>
<gene>
    <name evidence="1" type="ORF">KUCAC02_015683</name>
</gene>